<dbReference type="InterPro" id="IPR029058">
    <property type="entry name" value="AB_hydrolase_fold"/>
</dbReference>
<dbReference type="SUPFAM" id="SSF53474">
    <property type="entry name" value="alpha/beta-Hydrolases"/>
    <property type="match status" value="1"/>
</dbReference>
<name>E8X3D9_GRATM</name>
<dbReference type="EMBL" id="CP002480">
    <property type="protein sequence ID" value="ADW70440.1"/>
    <property type="molecule type" value="Genomic_DNA"/>
</dbReference>
<dbReference type="eggNOG" id="COG0657">
    <property type="taxonomic scope" value="Bacteria"/>
</dbReference>
<dbReference type="Proteomes" id="UP000000343">
    <property type="component" value="Chromosome"/>
</dbReference>
<dbReference type="AlphaFoldDB" id="E8X3D9"/>
<gene>
    <name evidence="2" type="ordered locus">AciX9_3434</name>
</gene>
<dbReference type="RefSeq" id="WP_013581752.1">
    <property type="nucleotide sequence ID" value="NC_015064.1"/>
</dbReference>
<accession>E8X3D9</accession>
<dbReference type="STRING" id="1198114.AciX9_3434"/>
<dbReference type="PaxDb" id="1198114-AciX9_3434"/>
<keyword evidence="1" id="KW-0732">Signal</keyword>
<feature type="chain" id="PRO_5003234322" description="Alpha/beta hydrolase" evidence="1">
    <location>
        <begin position="23"/>
        <end position="409"/>
    </location>
</feature>
<dbReference type="Gene3D" id="3.40.50.1820">
    <property type="entry name" value="alpha/beta hydrolase"/>
    <property type="match status" value="1"/>
</dbReference>
<dbReference type="HOGENOM" id="CLU_042159_0_0_0"/>
<organism evidence="3">
    <name type="scientific">Granulicella tundricola (strain ATCC BAA-1859 / DSM 23138 / MP5ACTX9)</name>
    <dbReference type="NCBI Taxonomy" id="1198114"/>
    <lineage>
        <taxon>Bacteria</taxon>
        <taxon>Pseudomonadati</taxon>
        <taxon>Acidobacteriota</taxon>
        <taxon>Terriglobia</taxon>
        <taxon>Terriglobales</taxon>
        <taxon>Acidobacteriaceae</taxon>
        <taxon>Granulicella</taxon>
    </lineage>
</organism>
<evidence type="ECO:0000313" key="3">
    <source>
        <dbReference type="Proteomes" id="UP000000343"/>
    </source>
</evidence>
<reference evidence="3" key="1">
    <citation type="submission" date="2011-01" db="EMBL/GenBank/DDBJ databases">
        <title>Complete sequence of chromosome of Acidobacterium sp. MP5ACTX9.</title>
        <authorList>
            <consortium name="US DOE Joint Genome Institute"/>
            <person name="Lucas S."/>
            <person name="Copeland A."/>
            <person name="Lapidus A."/>
            <person name="Cheng J.-F."/>
            <person name="Goodwin L."/>
            <person name="Pitluck S."/>
            <person name="Teshima H."/>
            <person name="Detter J.C."/>
            <person name="Han C."/>
            <person name="Tapia R."/>
            <person name="Land M."/>
            <person name="Hauser L."/>
            <person name="Kyrpides N."/>
            <person name="Ivanova N."/>
            <person name="Ovchinnikova G."/>
            <person name="Pagani I."/>
            <person name="Rawat S.R."/>
            <person name="Mannisto M."/>
            <person name="Haggblom M.M."/>
            <person name="Woyke T."/>
        </authorList>
    </citation>
    <scope>NUCLEOTIDE SEQUENCE [LARGE SCALE GENOMIC DNA]</scope>
    <source>
        <strain evidence="3">MP5ACTX9</strain>
    </source>
</reference>
<evidence type="ECO:0008006" key="4">
    <source>
        <dbReference type="Google" id="ProtNLM"/>
    </source>
</evidence>
<sequence length="409" mass="44919">MKTSARLLLCVLALALPVRAFAAADRNRPDSPPEVVHTSTGLTETGILNGASYRIDIPSNWNHSLVVYYHGYSEGVFLYRATAPLNEQTQPLYDRGYALIQSAYSTAGWALAEAYPETEQLRQYFIKHYGQPATGKAAAKSMETIVAGGSMGGALVVATLELNPKPYVGGLDICGSVGPTDLAFQRRFAWRAAFDFYFPGLLPPVVITPLEFHESTALRQRIEAALTAAPASAAAMRNLMGLHTDREVAIAIPYFTYVIGDIQHRAGGNAFDNRNFLYTGTNPSTTTTDNALNDGVKRYSADPHAREYLLHHYTPTGRLNKPMVALHTTYDPRIPGSTLTVYAEQVAVAGFSQNLVQQYVHRDGHCTFTADEVGRTFDELMTWVHTGRRPTPGLLPATIARDQQKELPR</sequence>
<dbReference type="OrthoDB" id="189734at2"/>
<dbReference type="KEGG" id="acm:AciX9_3434"/>
<keyword evidence="3" id="KW-1185">Reference proteome</keyword>
<evidence type="ECO:0000313" key="2">
    <source>
        <dbReference type="EMBL" id="ADW70440.1"/>
    </source>
</evidence>
<evidence type="ECO:0000256" key="1">
    <source>
        <dbReference type="SAM" id="SignalP"/>
    </source>
</evidence>
<proteinExistence type="predicted"/>
<feature type="signal peptide" evidence="1">
    <location>
        <begin position="1"/>
        <end position="22"/>
    </location>
</feature>
<protein>
    <recommendedName>
        <fullName evidence="4">Alpha/beta hydrolase</fullName>
    </recommendedName>
</protein>